<feature type="compositionally biased region" description="Basic and acidic residues" evidence="2">
    <location>
        <begin position="83"/>
        <end position="94"/>
    </location>
</feature>
<dbReference type="InterPro" id="IPR007855">
    <property type="entry name" value="RDRP"/>
</dbReference>
<dbReference type="PANTHER" id="PTHR23079">
    <property type="entry name" value="RNA-DEPENDENT RNA POLYMERASE"/>
    <property type="match status" value="1"/>
</dbReference>
<keyword evidence="5" id="KW-1185">Reference proteome</keyword>
<dbReference type="EMBL" id="MU155233">
    <property type="protein sequence ID" value="KAF9478503.1"/>
    <property type="molecule type" value="Genomic_DNA"/>
</dbReference>
<feature type="domain" description="RDRP core" evidence="3">
    <location>
        <begin position="133"/>
        <end position="768"/>
    </location>
</feature>
<dbReference type="AlphaFoldDB" id="A0A9P5YZC3"/>
<dbReference type="OrthoDB" id="10055769at2759"/>
<keyword evidence="1" id="KW-0548">Nucleotidyltransferase</keyword>
<dbReference type="GO" id="GO:0003968">
    <property type="term" value="F:RNA-directed RNA polymerase activity"/>
    <property type="evidence" value="ECO:0007669"/>
    <property type="project" value="UniProtKB-KW"/>
</dbReference>
<evidence type="ECO:0000256" key="2">
    <source>
        <dbReference type="SAM" id="MobiDB-lite"/>
    </source>
</evidence>
<feature type="region of interest" description="Disordered" evidence="2">
    <location>
        <begin position="436"/>
        <end position="463"/>
    </location>
</feature>
<comment type="similarity">
    <text evidence="1">Belongs to the RdRP family.</text>
</comment>
<dbReference type="PANTHER" id="PTHR23079:SF55">
    <property type="entry name" value="RNA-DIRECTED RNA POLYMERASE"/>
    <property type="match status" value="1"/>
</dbReference>
<keyword evidence="1" id="KW-0696">RNA-directed RNA polymerase</keyword>
<protein>
    <recommendedName>
        <fullName evidence="1">RNA-dependent RNA polymerase</fullName>
        <ecNumber evidence="1">2.7.7.48</ecNumber>
    </recommendedName>
</protein>
<dbReference type="GO" id="GO:0031380">
    <property type="term" value="C:nuclear RNA-directed RNA polymerase complex"/>
    <property type="evidence" value="ECO:0007669"/>
    <property type="project" value="TreeGrafter"/>
</dbReference>
<gene>
    <name evidence="4" type="ORF">BDN70DRAFT_44221</name>
</gene>
<dbReference type="Pfam" id="PF05183">
    <property type="entry name" value="RdRP"/>
    <property type="match status" value="1"/>
</dbReference>
<comment type="caution">
    <text evidence="4">The sequence shown here is derived from an EMBL/GenBank/DDBJ whole genome shotgun (WGS) entry which is preliminary data.</text>
</comment>
<organism evidence="4 5">
    <name type="scientific">Pholiota conissans</name>
    <dbReference type="NCBI Taxonomy" id="109636"/>
    <lineage>
        <taxon>Eukaryota</taxon>
        <taxon>Fungi</taxon>
        <taxon>Dikarya</taxon>
        <taxon>Basidiomycota</taxon>
        <taxon>Agaricomycotina</taxon>
        <taxon>Agaricomycetes</taxon>
        <taxon>Agaricomycetidae</taxon>
        <taxon>Agaricales</taxon>
        <taxon>Agaricineae</taxon>
        <taxon>Strophariaceae</taxon>
        <taxon>Pholiota</taxon>
    </lineage>
</organism>
<sequence length="994" mass="111863">MDKMQISLGVRYELARLITIGKVAYRDITADRLKQLQGPNAQAGPKIAQVFAKNSSSDSIRAEIDMAFAREIAANSPWSELDRETNALSRDPHEGVGNNPKEPGWYGGKIHFGGRIKSLSKDKSVSAKKSSYEIVLDSCSLSTSSRFTRRFGSWSFVRIKIPQDTFHSANNNLNEFFKKPFVIWGQVYRACYAKRDNVFLFLTNELYPLGPTIPGRFSLSDFVNWHNPIEHNAKQLMTKWSARFALGFSNSVPGPQILPGNLIEEADVVSEKDSDMTDGCGWSTKSIHRAILDQLSLSSIPAGVQFRVAGCKGMILFADDERSTKDDVHRIWPHTSQIKIRYPQELLRDPAMLTIDVLRTSRMTTPSKISAEIIINLAENGVPHKVFVDLLKETIQEIVDGLTNWEGPDAMTKLWTNVERAGGVLSARRAREAVGEARARGYSNKSPEDIELEDNDEDGEDSVDVAPRSVAWWADEISGCPSSLFDTAMSLVDSGFIPQQCPVLRQKLRMITANKVEARTQNIRFEVLQSCIAFAVPDPYGVLGPEEIQIKSSRRNLMGNDGLLTDVILGDVLIARNPCKVPSDIRKVRGVEHPALRNYTDAIVFSVQGLRRLIDFLAGGDYDGDTVLAIWMKAIVEFFKNADEKYSMDPKGLEFAFTRDTETGATFLEKVSEMNPVTKMQEMQTYLLGALLDPSLIGQYSMMHNNAIYQYGYGHPRTHKIAAKFVRVMDASKTGYRIKPATLAADMRTYHHGQPQWIAASKKDKKKKFAQAKIDKSNVAFLKRDQTSAHVHGKFIMDRLHIAAEVERERLFTEIEKIFAPLNIEPDPDLIAPWKAAVAWAEDDSLGVEIKKRKKLELSLIAQHVQGLYKKQKEIFRKRPSRDQDKNGPGFTDLPIEVRQDELRSLSRAFASEGPQIGDDLKIVPDKATLSRWQASYAYLYDAEQNCKNGEQSWSRFPWNVAFRELCSIKASTLGPYQVVTTGFYERFKLVAPR</sequence>
<feature type="compositionally biased region" description="Acidic residues" evidence="2">
    <location>
        <begin position="449"/>
        <end position="463"/>
    </location>
</feature>
<evidence type="ECO:0000313" key="5">
    <source>
        <dbReference type="Proteomes" id="UP000807469"/>
    </source>
</evidence>
<comment type="catalytic activity">
    <reaction evidence="1">
        <text>RNA(n) + a ribonucleoside 5'-triphosphate = RNA(n+1) + diphosphate</text>
        <dbReference type="Rhea" id="RHEA:21248"/>
        <dbReference type="Rhea" id="RHEA-COMP:14527"/>
        <dbReference type="Rhea" id="RHEA-COMP:17342"/>
        <dbReference type="ChEBI" id="CHEBI:33019"/>
        <dbReference type="ChEBI" id="CHEBI:61557"/>
        <dbReference type="ChEBI" id="CHEBI:140395"/>
        <dbReference type="EC" id="2.7.7.48"/>
    </reaction>
</comment>
<evidence type="ECO:0000256" key="1">
    <source>
        <dbReference type="RuleBase" id="RU363098"/>
    </source>
</evidence>
<name>A0A9P5YZC3_9AGAR</name>
<evidence type="ECO:0000313" key="4">
    <source>
        <dbReference type="EMBL" id="KAF9478503.1"/>
    </source>
</evidence>
<reference evidence="4" key="1">
    <citation type="submission" date="2020-11" db="EMBL/GenBank/DDBJ databases">
        <authorList>
            <consortium name="DOE Joint Genome Institute"/>
            <person name="Ahrendt S."/>
            <person name="Riley R."/>
            <person name="Andreopoulos W."/>
            <person name="Labutti K."/>
            <person name="Pangilinan J."/>
            <person name="Ruiz-Duenas F.J."/>
            <person name="Barrasa J.M."/>
            <person name="Sanchez-Garcia M."/>
            <person name="Camarero S."/>
            <person name="Miyauchi S."/>
            <person name="Serrano A."/>
            <person name="Linde D."/>
            <person name="Babiker R."/>
            <person name="Drula E."/>
            <person name="Ayuso-Fernandez I."/>
            <person name="Pacheco R."/>
            <person name="Padilla G."/>
            <person name="Ferreira P."/>
            <person name="Barriuso J."/>
            <person name="Kellner H."/>
            <person name="Castanera R."/>
            <person name="Alfaro M."/>
            <person name="Ramirez L."/>
            <person name="Pisabarro A.G."/>
            <person name="Kuo A."/>
            <person name="Tritt A."/>
            <person name="Lipzen A."/>
            <person name="He G."/>
            <person name="Yan M."/>
            <person name="Ng V."/>
            <person name="Cullen D."/>
            <person name="Martin F."/>
            <person name="Rosso M.-N."/>
            <person name="Henrissat B."/>
            <person name="Hibbett D."/>
            <person name="Martinez A.T."/>
            <person name="Grigoriev I.V."/>
        </authorList>
    </citation>
    <scope>NUCLEOTIDE SEQUENCE</scope>
    <source>
        <strain evidence="4">CIRM-BRFM 674</strain>
    </source>
</reference>
<keyword evidence="1" id="KW-0694">RNA-binding</keyword>
<dbReference type="Proteomes" id="UP000807469">
    <property type="component" value="Unassembled WGS sequence"/>
</dbReference>
<dbReference type="GO" id="GO:0003723">
    <property type="term" value="F:RNA binding"/>
    <property type="evidence" value="ECO:0007669"/>
    <property type="project" value="UniProtKB-KW"/>
</dbReference>
<dbReference type="GO" id="GO:0030422">
    <property type="term" value="P:siRNA processing"/>
    <property type="evidence" value="ECO:0007669"/>
    <property type="project" value="TreeGrafter"/>
</dbReference>
<keyword evidence="1" id="KW-0808">Transferase</keyword>
<feature type="region of interest" description="Disordered" evidence="2">
    <location>
        <begin position="83"/>
        <end position="102"/>
    </location>
</feature>
<dbReference type="EC" id="2.7.7.48" evidence="1"/>
<evidence type="ECO:0000259" key="3">
    <source>
        <dbReference type="Pfam" id="PF05183"/>
    </source>
</evidence>
<proteinExistence type="inferred from homology"/>
<dbReference type="InterPro" id="IPR057596">
    <property type="entry name" value="RDRP_core"/>
</dbReference>
<accession>A0A9P5YZC3</accession>